<sequence>MRLCRRGGHVVRTGCCRHGHEAPVPRRCAGAPRLARVLRPPMQSCHGRNVRLGWIQDT</sequence>
<dbReference type="STRING" id="631454.N177_3031"/>
<proteinExistence type="predicted"/>
<reference evidence="1 2" key="1">
    <citation type="journal article" date="2014" name="Genome Announc.">
        <title>Draft Genome Sequence of Lutibaculum baratangense Strain AMV1T, Isolated from a Mud Volcano in Andamans, India.</title>
        <authorList>
            <person name="Singh A."/>
            <person name="Sreenivas A."/>
            <person name="Sathyanarayana Reddy G."/>
            <person name="Pinnaka A.K."/>
            <person name="Shivaji S."/>
        </authorList>
    </citation>
    <scope>NUCLEOTIDE SEQUENCE [LARGE SCALE GENOMIC DNA]</scope>
    <source>
        <strain evidence="1 2">AMV1</strain>
    </source>
</reference>
<protein>
    <submittedName>
        <fullName evidence="1">Uncharacterized protein</fullName>
    </submittedName>
</protein>
<dbReference type="EMBL" id="AWXZ01000038">
    <property type="protein sequence ID" value="ESR23801.1"/>
    <property type="molecule type" value="Genomic_DNA"/>
</dbReference>
<keyword evidence="2" id="KW-1185">Reference proteome</keyword>
<dbReference type="AlphaFoldDB" id="V4RCA6"/>
<gene>
    <name evidence="1" type="ORF">N177_3031</name>
</gene>
<name>V4RCA6_9HYPH</name>
<evidence type="ECO:0000313" key="1">
    <source>
        <dbReference type="EMBL" id="ESR23801.1"/>
    </source>
</evidence>
<dbReference type="Proteomes" id="UP000017819">
    <property type="component" value="Unassembled WGS sequence"/>
</dbReference>
<accession>V4RCA6</accession>
<evidence type="ECO:0000313" key="2">
    <source>
        <dbReference type="Proteomes" id="UP000017819"/>
    </source>
</evidence>
<organism evidence="1 2">
    <name type="scientific">Lutibaculum baratangense AMV1</name>
    <dbReference type="NCBI Taxonomy" id="631454"/>
    <lineage>
        <taxon>Bacteria</taxon>
        <taxon>Pseudomonadati</taxon>
        <taxon>Pseudomonadota</taxon>
        <taxon>Alphaproteobacteria</taxon>
        <taxon>Hyphomicrobiales</taxon>
        <taxon>Tepidamorphaceae</taxon>
        <taxon>Lutibaculum</taxon>
    </lineage>
</organism>
<comment type="caution">
    <text evidence="1">The sequence shown here is derived from an EMBL/GenBank/DDBJ whole genome shotgun (WGS) entry which is preliminary data.</text>
</comment>